<comment type="caution">
    <text evidence="1">The sequence shown here is derived from an EMBL/GenBank/DDBJ whole genome shotgun (WGS) entry which is preliminary data.</text>
</comment>
<evidence type="ECO:0008006" key="3">
    <source>
        <dbReference type="Google" id="ProtNLM"/>
    </source>
</evidence>
<dbReference type="Pfam" id="PF02450">
    <property type="entry name" value="LCAT"/>
    <property type="match status" value="1"/>
</dbReference>
<gene>
    <name evidence="1" type="ORF">GCM10022262_20140</name>
</gene>
<evidence type="ECO:0000313" key="1">
    <source>
        <dbReference type="EMBL" id="GAA4287655.1"/>
    </source>
</evidence>
<evidence type="ECO:0000313" key="2">
    <source>
        <dbReference type="Proteomes" id="UP001499841"/>
    </source>
</evidence>
<dbReference type="SUPFAM" id="SSF53474">
    <property type="entry name" value="alpha/beta-Hydrolases"/>
    <property type="match status" value="1"/>
</dbReference>
<accession>A0ABP8EUJ3</accession>
<dbReference type="InterPro" id="IPR003386">
    <property type="entry name" value="LACT/PDAT_acylTrfase"/>
</dbReference>
<dbReference type="Gene3D" id="3.40.50.1820">
    <property type="entry name" value="alpha/beta hydrolase"/>
    <property type="match status" value="1"/>
</dbReference>
<dbReference type="InterPro" id="IPR029058">
    <property type="entry name" value="AB_hydrolase_fold"/>
</dbReference>
<name>A0ABP8EUJ3_9MICO</name>
<dbReference type="PANTHER" id="PTHR11440">
    <property type="entry name" value="LECITHIN-CHOLESTEROL ACYLTRANSFERASE-RELATED"/>
    <property type="match status" value="1"/>
</dbReference>
<dbReference type="EMBL" id="BAABBA010000008">
    <property type="protein sequence ID" value="GAA4287655.1"/>
    <property type="molecule type" value="Genomic_DNA"/>
</dbReference>
<dbReference type="Proteomes" id="UP001499841">
    <property type="component" value="Unassembled WGS sequence"/>
</dbReference>
<dbReference type="RefSeq" id="WP_345040580.1">
    <property type="nucleotide sequence ID" value="NZ_BAABBA010000008.1"/>
</dbReference>
<proteinExistence type="predicted"/>
<organism evidence="1 2">
    <name type="scientific">Georgenia daeguensis</name>
    <dbReference type="NCBI Taxonomy" id="908355"/>
    <lineage>
        <taxon>Bacteria</taxon>
        <taxon>Bacillati</taxon>
        <taxon>Actinomycetota</taxon>
        <taxon>Actinomycetes</taxon>
        <taxon>Micrococcales</taxon>
        <taxon>Bogoriellaceae</taxon>
        <taxon>Georgenia</taxon>
    </lineage>
</organism>
<sequence>MSQPLDHLVVVVPGIMGSVLQDREGREVWSTSLRAVVGGLLTFGRRIRALELPAGVGDDHPGDGVRATALMPDLHVVPGLWSVEIGYAALRDWLRRTFDVVTIADATAERPANYLEFPYDWRLSNRYNARALGDAVEPVLERLRAVRGNEDVGIVFVAHSMGGLVVRYYVDVLGGHEITRKVVTLGTPHRGALNALESLVNGVRKGFGPVGTDLSAFSRSLPALYQLLPEYACIAGPSGLLKTTETTVPELDTAMTADAMAFHRELEDAARGTAEVVDAHPVLARTQPTATTARLVDGRVEPLLTIDGQDQRGDGTVPRLSAAPYGVASDDPILRYVMDKHGHLPASDVIQVELEGVLSGSPDIPRRIEPFRVGVLAQDVLLAGEPLEVTVSAEPGLAIEVVLDGAPGAAPGVPAERRELLDDGDGVYRTTFAAPPPGGYELRARATAAAERDAVTTPVAVFAPV</sequence>
<keyword evidence="2" id="KW-1185">Reference proteome</keyword>
<reference evidence="2" key="1">
    <citation type="journal article" date="2019" name="Int. J. Syst. Evol. Microbiol.">
        <title>The Global Catalogue of Microorganisms (GCM) 10K type strain sequencing project: providing services to taxonomists for standard genome sequencing and annotation.</title>
        <authorList>
            <consortium name="The Broad Institute Genomics Platform"/>
            <consortium name="The Broad Institute Genome Sequencing Center for Infectious Disease"/>
            <person name="Wu L."/>
            <person name="Ma J."/>
        </authorList>
    </citation>
    <scope>NUCLEOTIDE SEQUENCE [LARGE SCALE GENOMIC DNA]</scope>
    <source>
        <strain evidence="2">JCM 17459</strain>
    </source>
</reference>
<protein>
    <recommendedName>
        <fullName evidence="3">Lecithin:cholesterol acyltransferase</fullName>
    </recommendedName>
</protein>